<organism evidence="4 5">
    <name type="scientific">Streptococcus australis ATCC 700641</name>
    <dbReference type="NCBI Taxonomy" id="888833"/>
    <lineage>
        <taxon>Bacteria</taxon>
        <taxon>Bacillati</taxon>
        <taxon>Bacillota</taxon>
        <taxon>Bacilli</taxon>
        <taxon>Lactobacillales</taxon>
        <taxon>Streptococcaceae</taxon>
        <taxon>Streptococcus</taxon>
    </lineage>
</organism>
<keyword evidence="1" id="KW-0227">DNA damage</keyword>
<sequence>MPEGVTLFQDTLIKSLKYGFVDNVQYQEGGYSPQILINDHEMKRYVLTDLQEELSKCKAFYISVAFITQSGIALIKSQLSDLMDKGIKGKILISPYLDFNDPVAMQELLKLENVEVRLTPESLQMHAKFYLFEHEGRQVLISGSSNLTHNALKINYEWNIKLTSTHNGELIRATKAEFDKIWEKSALLTDEKIASYARKRQNVIRVDQIREEKLVQYQSETISPNEMQKDALKGLQAIRDSGKKKALVISATGTGKTFLSAFDVQQFKPERMLFIVHREQILQKSLTDFKKVLQFSDEEGLIYHSGADLTGKKYVFATIQTLSREQHLNLFSRDFFDYILIDEVHKAGADSYKKVMAHFQPEFFLGMTATPERTDGQNIYELFDYNIAYEIRLQDALDNDMLCPFIYFGVKDIEVEGQLVNEKTTIANLTSEERVKHIIKKIDFYGVSGEKVKGLMFCSSKQEAHELASKLNQKGKRCRALTGEDNMETRNEVVAQLEKGELDYILTVDIFNEGIDIPSVNQVVMLRNTQSSIVFVQQLGRGLRKHESKEYVTIIDFIGNYKNNYLIPIALFGDKSMNKDNYRRELREPNILKGLTTINFEEVAKEQIFKSITNTNLSKKVLLKEAYMETKNRTGRIPKLSDFWKLDTLDPYIFFDRFKHYGEVIEYYDKDDSFVKIPELNGFLIFLCKELSNGKRKADLYLLKILLEKEKISRSDFEKFLKDEKLEASNELLKSIENVLTYSFFVKRDQEKYGVSALAIKNNIYQLSPYFAQFLTVEYKDFILDIIQTGLYRSEKYPQKPLTIGEKYSRKDAVRLLNWDKDESSTVYGYTIKHGTCPIFVTYHKEDDIAETTQYQDGFLSNKVFHWYSRSNMSFKSKEVVEIMQSNDTGLTLHLFIKKEDGEGYDFYYLGPVRYIENSALETTMPDDKTPVVIMNFELINEVPTTLYDYLTKNKRYTSYFLLIILQLDDRQVPS</sequence>
<dbReference type="GO" id="GO:0004386">
    <property type="term" value="F:helicase activity"/>
    <property type="evidence" value="ECO:0007669"/>
    <property type="project" value="UniProtKB-KW"/>
</dbReference>
<dbReference type="AlphaFoldDB" id="E7SCZ4"/>
<dbReference type="Gene3D" id="3.40.50.300">
    <property type="entry name" value="P-loop containing nucleotide triphosphate hydrolases"/>
    <property type="match status" value="2"/>
</dbReference>
<keyword evidence="5" id="KW-1185">Reference proteome</keyword>
<dbReference type="GO" id="GO:0005829">
    <property type="term" value="C:cytosol"/>
    <property type="evidence" value="ECO:0007669"/>
    <property type="project" value="TreeGrafter"/>
</dbReference>
<dbReference type="GO" id="GO:0009432">
    <property type="term" value="P:SOS response"/>
    <property type="evidence" value="ECO:0007669"/>
    <property type="project" value="UniProtKB-KW"/>
</dbReference>
<gene>
    <name evidence="4" type="ORF">HMPREF9421_1930</name>
</gene>
<dbReference type="GO" id="GO:0016787">
    <property type="term" value="F:hydrolase activity"/>
    <property type="evidence" value="ECO:0007669"/>
    <property type="project" value="InterPro"/>
</dbReference>
<name>E7SCZ4_9STRE</name>
<keyword evidence="4" id="KW-0347">Helicase</keyword>
<feature type="domain" description="Helicase ATP-binding" evidence="2">
    <location>
        <begin position="237"/>
        <end position="389"/>
    </location>
</feature>
<accession>E7SCZ4</accession>
<dbReference type="PROSITE" id="PS51194">
    <property type="entry name" value="HELICASE_CTER"/>
    <property type="match status" value="1"/>
</dbReference>
<dbReference type="PANTHER" id="PTHR47396:SF1">
    <property type="entry name" value="ATP-DEPENDENT HELICASE IRC3-RELATED"/>
    <property type="match status" value="1"/>
</dbReference>
<dbReference type="EMBL" id="AEQR01000021">
    <property type="protein sequence ID" value="EFV98718.1"/>
    <property type="molecule type" value="Genomic_DNA"/>
</dbReference>
<dbReference type="InterPro" id="IPR001650">
    <property type="entry name" value="Helicase_C-like"/>
</dbReference>
<dbReference type="Pfam" id="PF11907">
    <property type="entry name" value="DUF3427"/>
    <property type="match status" value="1"/>
</dbReference>
<reference evidence="4 5" key="1">
    <citation type="submission" date="2010-12" db="EMBL/GenBank/DDBJ databases">
        <authorList>
            <person name="Muzny D."/>
            <person name="Qin X."/>
            <person name="Deng J."/>
            <person name="Jiang H."/>
            <person name="Liu Y."/>
            <person name="Qu J."/>
            <person name="Song X.-Z."/>
            <person name="Zhang L."/>
            <person name="Thornton R."/>
            <person name="Coyle M."/>
            <person name="Francisco L."/>
            <person name="Jackson L."/>
            <person name="Javaid M."/>
            <person name="Korchina V."/>
            <person name="Kovar C."/>
            <person name="Mata R."/>
            <person name="Mathew T."/>
            <person name="Ngo R."/>
            <person name="Nguyen L."/>
            <person name="Nguyen N."/>
            <person name="Okwuonu G."/>
            <person name="Ongeri F."/>
            <person name="Pham C."/>
            <person name="Simmons D."/>
            <person name="Wilczek-Boney K."/>
            <person name="Hale W."/>
            <person name="Jakkamsetti A."/>
            <person name="Pham P."/>
            <person name="Ruth R."/>
            <person name="San Lucas F."/>
            <person name="Warren J."/>
            <person name="Zhang J."/>
            <person name="Zhao Z."/>
            <person name="Zhou C."/>
            <person name="Zhu D."/>
            <person name="Lee S."/>
            <person name="Bess C."/>
            <person name="Blankenburg K."/>
            <person name="Forbes L."/>
            <person name="Fu Q."/>
            <person name="Gubbala S."/>
            <person name="Hirani K."/>
            <person name="Jayaseelan J.C."/>
            <person name="Lara F."/>
            <person name="Munidasa M."/>
            <person name="Palculict T."/>
            <person name="Patil S."/>
            <person name="Pu L.-L."/>
            <person name="Saada N."/>
            <person name="Tang L."/>
            <person name="Weissenberger G."/>
            <person name="Zhu Y."/>
            <person name="Hemphill L."/>
            <person name="Shang Y."/>
            <person name="Youmans B."/>
            <person name="Ayvaz T."/>
            <person name="Ross M."/>
            <person name="Santibanez J."/>
            <person name="Aqrawi P."/>
            <person name="Gross S."/>
            <person name="Joshi V."/>
            <person name="Fowler G."/>
            <person name="Nazareth L."/>
            <person name="Reid J."/>
            <person name="Worley K."/>
            <person name="Petrosino J."/>
            <person name="Highlander S."/>
            <person name="Gibbs R."/>
        </authorList>
    </citation>
    <scope>NUCLEOTIDE SEQUENCE [LARGE SCALE GENOMIC DNA]</scope>
    <source>
        <strain evidence="4 5">ATCC 700641</strain>
    </source>
</reference>
<dbReference type="InterPro" id="IPR058403">
    <property type="entry name" value="DUF8090"/>
</dbReference>
<dbReference type="Gene3D" id="3.30.870.10">
    <property type="entry name" value="Endonuclease Chain A"/>
    <property type="match status" value="1"/>
</dbReference>
<dbReference type="InterPro" id="IPR021835">
    <property type="entry name" value="DUF3427"/>
</dbReference>
<protein>
    <submittedName>
        <fullName evidence="4">Helicase C-terminal domain protein</fullName>
    </submittedName>
</protein>
<dbReference type="eggNOG" id="COG3886">
    <property type="taxonomic scope" value="Bacteria"/>
</dbReference>
<dbReference type="InterPro" id="IPR025202">
    <property type="entry name" value="PLD-like_dom"/>
</dbReference>
<dbReference type="SMART" id="SM00490">
    <property type="entry name" value="HELICc"/>
    <property type="match status" value="1"/>
</dbReference>
<evidence type="ECO:0000259" key="3">
    <source>
        <dbReference type="PROSITE" id="PS51194"/>
    </source>
</evidence>
<dbReference type="Pfam" id="PF26350">
    <property type="entry name" value="DUF8090"/>
    <property type="match status" value="1"/>
</dbReference>
<keyword evidence="4" id="KW-0547">Nucleotide-binding</keyword>
<dbReference type="GO" id="GO:0005524">
    <property type="term" value="F:ATP binding"/>
    <property type="evidence" value="ECO:0007669"/>
    <property type="project" value="InterPro"/>
</dbReference>
<dbReference type="Pfam" id="PF04851">
    <property type="entry name" value="ResIII"/>
    <property type="match status" value="1"/>
</dbReference>
<dbReference type="RefSeq" id="WP_006596815.1">
    <property type="nucleotide sequence ID" value="NZ_GL636091.1"/>
</dbReference>
<dbReference type="SUPFAM" id="SSF52540">
    <property type="entry name" value="P-loop containing nucleoside triphosphate hydrolases"/>
    <property type="match status" value="1"/>
</dbReference>
<dbReference type="CDD" id="cd18032">
    <property type="entry name" value="DEXHc_RE_I_III_res"/>
    <property type="match status" value="1"/>
</dbReference>
<dbReference type="PANTHER" id="PTHR47396">
    <property type="entry name" value="TYPE I RESTRICTION ENZYME ECOKI R PROTEIN"/>
    <property type="match status" value="1"/>
</dbReference>
<keyword evidence="4" id="KW-0067">ATP-binding</keyword>
<dbReference type="InterPro" id="IPR027417">
    <property type="entry name" value="P-loop_NTPase"/>
</dbReference>
<evidence type="ECO:0000313" key="5">
    <source>
        <dbReference type="Proteomes" id="UP000002814"/>
    </source>
</evidence>
<keyword evidence="4" id="KW-0378">Hydrolase</keyword>
<keyword evidence="1" id="KW-0742">SOS response</keyword>
<dbReference type="SUPFAM" id="SSF56024">
    <property type="entry name" value="Phospholipase D/nuclease"/>
    <property type="match status" value="1"/>
</dbReference>
<evidence type="ECO:0000259" key="2">
    <source>
        <dbReference type="PROSITE" id="PS51192"/>
    </source>
</evidence>
<dbReference type="InterPro" id="IPR050742">
    <property type="entry name" value="Helicase_Restrict-Modif_Enz"/>
</dbReference>
<dbReference type="InterPro" id="IPR014001">
    <property type="entry name" value="Helicase_ATP-bd"/>
</dbReference>
<proteinExistence type="predicted"/>
<dbReference type="CDD" id="cd18799">
    <property type="entry name" value="SF2_C_EcoAI-like"/>
    <property type="match status" value="1"/>
</dbReference>
<dbReference type="eggNOG" id="COG1061">
    <property type="taxonomic scope" value="Bacteria"/>
</dbReference>
<dbReference type="PROSITE" id="PS51192">
    <property type="entry name" value="HELICASE_ATP_BIND_1"/>
    <property type="match status" value="1"/>
</dbReference>
<dbReference type="SMART" id="SM00487">
    <property type="entry name" value="DEXDc"/>
    <property type="match status" value="1"/>
</dbReference>
<feature type="domain" description="Helicase C-terminal" evidence="3">
    <location>
        <begin position="441"/>
        <end position="592"/>
    </location>
</feature>
<dbReference type="Pfam" id="PF13091">
    <property type="entry name" value="PLDc_2"/>
    <property type="match status" value="1"/>
</dbReference>
<dbReference type="REBASE" id="38475">
    <property type="entry name" value="Sau641ORFAP"/>
</dbReference>
<comment type="caution">
    <text evidence="4">The sequence shown here is derived from an EMBL/GenBank/DDBJ whole genome shotgun (WGS) entry which is preliminary data.</text>
</comment>
<dbReference type="HOGENOM" id="CLU_005588_1_0_9"/>
<dbReference type="Pfam" id="PF00271">
    <property type="entry name" value="Helicase_C"/>
    <property type="match status" value="1"/>
</dbReference>
<dbReference type="CDD" id="cd09204">
    <property type="entry name" value="PLDc_N_DEXD_b2"/>
    <property type="match status" value="1"/>
</dbReference>
<dbReference type="InterPro" id="IPR006935">
    <property type="entry name" value="Helicase/UvrB_N"/>
</dbReference>
<evidence type="ECO:0000256" key="1">
    <source>
        <dbReference type="ARBA" id="ARBA00023236"/>
    </source>
</evidence>
<dbReference type="GO" id="GO:0003677">
    <property type="term" value="F:DNA binding"/>
    <property type="evidence" value="ECO:0007669"/>
    <property type="project" value="InterPro"/>
</dbReference>
<evidence type="ECO:0000313" key="4">
    <source>
        <dbReference type="EMBL" id="EFV98718.1"/>
    </source>
</evidence>
<dbReference type="Proteomes" id="UP000002814">
    <property type="component" value="Unassembled WGS sequence"/>
</dbReference>